<dbReference type="PANTHER" id="PTHR10545">
    <property type="entry name" value="DIAMINE N-ACETYLTRANSFERASE"/>
    <property type="match status" value="1"/>
</dbReference>
<proteinExistence type="inferred from homology"/>
<dbReference type="EMBL" id="UGPB01000001">
    <property type="protein sequence ID" value="STY27917.1"/>
    <property type="molecule type" value="Genomic_DNA"/>
</dbReference>
<name>A0A378LMN2_9GAMM</name>
<accession>A0A378LMN2</accession>
<protein>
    <submittedName>
        <fullName evidence="5">GNAT family acetyltransferase</fullName>
    </submittedName>
</protein>
<dbReference type="RefSeq" id="WP_031566915.1">
    <property type="nucleotide sequence ID" value="NZ_CAAAIS010000005.1"/>
</dbReference>
<reference evidence="5 6" key="1">
    <citation type="submission" date="2018-06" db="EMBL/GenBank/DDBJ databases">
        <authorList>
            <consortium name="Pathogen Informatics"/>
            <person name="Doyle S."/>
        </authorList>
    </citation>
    <scope>NUCLEOTIDE SEQUENCE [LARGE SCALE GENOMIC DNA]</scope>
    <source>
        <strain evidence="5 6">NCTC11532</strain>
    </source>
</reference>
<organism evidence="5 6">
    <name type="scientific">Legionella wadsworthii</name>
    <dbReference type="NCBI Taxonomy" id="28088"/>
    <lineage>
        <taxon>Bacteria</taxon>
        <taxon>Pseudomonadati</taxon>
        <taxon>Pseudomonadota</taxon>
        <taxon>Gammaproteobacteria</taxon>
        <taxon>Legionellales</taxon>
        <taxon>Legionellaceae</taxon>
        <taxon>Legionella</taxon>
    </lineage>
</organism>
<dbReference type="InterPro" id="IPR016181">
    <property type="entry name" value="Acyl_CoA_acyltransferase"/>
</dbReference>
<evidence type="ECO:0000259" key="4">
    <source>
        <dbReference type="PROSITE" id="PS51186"/>
    </source>
</evidence>
<dbReference type="Proteomes" id="UP000255297">
    <property type="component" value="Unassembled WGS sequence"/>
</dbReference>
<keyword evidence="6" id="KW-1185">Reference proteome</keyword>
<dbReference type="SUPFAM" id="SSF55729">
    <property type="entry name" value="Acyl-CoA N-acyltransferases (Nat)"/>
    <property type="match status" value="1"/>
</dbReference>
<dbReference type="CDD" id="cd04301">
    <property type="entry name" value="NAT_SF"/>
    <property type="match status" value="1"/>
</dbReference>
<gene>
    <name evidence="5" type="ORF">NCTC11532_00078</name>
</gene>
<evidence type="ECO:0000313" key="5">
    <source>
        <dbReference type="EMBL" id="STY27917.1"/>
    </source>
</evidence>
<dbReference type="Gene3D" id="3.40.630.30">
    <property type="match status" value="1"/>
</dbReference>
<dbReference type="AlphaFoldDB" id="A0A378LMN2"/>
<dbReference type="PROSITE" id="PS51186">
    <property type="entry name" value="GNAT"/>
    <property type="match status" value="1"/>
</dbReference>
<sequence length="161" mass="18753">MEFTLRIANKKDTDKIFYLLNKMAEYAGKKPEENLLTFEKIKGHGFGRDKYFKVLLAEYEKEPAGFSIYFFSYSAASGAPILYVEELFVDELYRNYGLGTKLLANLAYLALEKECCRMEGHAFTWDKAAIKFYEFLGAHPRTDLLQFRLEEEPLKKLAEQK</sequence>
<keyword evidence="2 5" id="KW-0808">Transferase</keyword>
<dbReference type="GO" id="GO:0008080">
    <property type="term" value="F:N-acetyltransferase activity"/>
    <property type="evidence" value="ECO:0007669"/>
    <property type="project" value="TreeGrafter"/>
</dbReference>
<keyword evidence="3" id="KW-0012">Acyltransferase</keyword>
<evidence type="ECO:0000256" key="3">
    <source>
        <dbReference type="ARBA" id="ARBA00023315"/>
    </source>
</evidence>
<comment type="similarity">
    <text evidence="1">Belongs to the acetyltransferase family.</text>
</comment>
<evidence type="ECO:0000256" key="2">
    <source>
        <dbReference type="ARBA" id="ARBA00022679"/>
    </source>
</evidence>
<feature type="domain" description="N-acetyltransferase" evidence="4">
    <location>
        <begin position="3"/>
        <end position="159"/>
    </location>
</feature>
<dbReference type="FunFam" id="3.40.630.30:FF:000064">
    <property type="entry name" value="GNAT family acetyltransferase"/>
    <property type="match status" value="1"/>
</dbReference>
<dbReference type="PANTHER" id="PTHR10545:SF29">
    <property type="entry name" value="GH14572P-RELATED"/>
    <property type="match status" value="1"/>
</dbReference>
<dbReference type="InterPro" id="IPR000182">
    <property type="entry name" value="GNAT_dom"/>
</dbReference>
<dbReference type="STRING" id="1122170.GCA_000701265_01636"/>
<evidence type="ECO:0000256" key="1">
    <source>
        <dbReference type="ARBA" id="ARBA00008694"/>
    </source>
</evidence>
<dbReference type="InterPro" id="IPR051016">
    <property type="entry name" value="Diverse_Substrate_AcTransf"/>
</dbReference>
<dbReference type="Pfam" id="PF00583">
    <property type="entry name" value="Acetyltransf_1"/>
    <property type="match status" value="1"/>
</dbReference>
<dbReference type="OrthoDB" id="9805924at2"/>
<evidence type="ECO:0000313" key="6">
    <source>
        <dbReference type="Proteomes" id="UP000255297"/>
    </source>
</evidence>